<feature type="transmembrane region" description="Helical" evidence="1">
    <location>
        <begin position="24"/>
        <end position="47"/>
    </location>
</feature>
<reference evidence="2" key="1">
    <citation type="submission" date="2023-05" db="EMBL/GenBank/DDBJ databases">
        <title>[olsenella] sp. nov., isolated from a pig farm feces dump.</title>
        <authorList>
            <person name="Chang Y.-H."/>
        </authorList>
    </citation>
    <scope>NUCLEOTIDE SEQUENCE</scope>
    <source>
        <strain evidence="2">YH-ols2217</strain>
    </source>
</reference>
<sequence>MTGRPSVFGALGARRDETSGRTRALIVEALLLTAVLAFSLAVLMSAFSRTALLSASASDLTRASAVAQSVAERFAADPASVVETAWEQDGLLVTCATEATEQDAGTFWTAAISVSDGGAEPLVTLSTARFVKAADGAGTGGAS</sequence>
<evidence type="ECO:0000313" key="3">
    <source>
        <dbReference type="Proteomes" id="UP001431693"/>
    </source>
</evidence>
<dbReference type="Proteomes" id="UP001431693">
    <property type="component" value="Unassembled WGS sequence"/>
</dbReference>
<protein>
    <recommendedName>
        <fullName evidence="4">Type II secretion system protein</fullName>
    </recommendedName>
</protein>
<dbReference type="RefSeq" id="WP_283713862.1">
    <property type="nucleotide sequence ID" value="NZ_JASJEW010000007.1"/>
</dbReference>
<evidence type="ECO:0000313" key="2">
    <source>
        <dbReference type="EMBL" id="MDJ1129128.1"/>
    </source>
</evidence>
<keyword evidence="1" id="KW-0812">Transmembrane</keyword>
<proteinExistence type="predicted"/>
<keyword evidence="3" id="KW-1185">Reference proteome</keyword>
<name>A0ABT6ZJ97_9ACTN</name>
<accession>A0ABT6ZJ97</accession>
<dbReference type="EMBL" id="JASJEX010000002">
    <property type="protein sequence ID" value="MDJ1129128.1"/>
    <property type="molecule type" value="Genomic_DNA"/>
</dbReference>
<comment type="caution">
    <text evidence="2">The sequence shown here is derived from an EMBL/GenBank/DDBJ whole genome shotgun (WGS) entry which is preliminary data.</text>
</comment>
<keyword evidence="1" id="KW-0472">Membrane</keyword>
<keyword evidence="1" id="KW-1133">Transmembrane helix</keyword>
<gene>
    <name evidence="2" type="ORF">QJ043_03390</name>
</gene>
<evidence type="ECO:0008006" key="4">
    <source>
        <dbReference type="Google" id="ProtNLM"/>
    </source>
</evidence>
<organism evidence="2 3">
    <name type="scientific">Kribbibacterium absianum</name>
    <dbReference type="NCBI Taxonomy" id="3044210"/>
    <lineage>
        <taxon>Bacteria</taxon>
        <taxon>Bacillati</taxon>
        <taxon>Actinomycetota</taxon>
        <taxon>Coriobacteriia</taxon>
        <taxon>Coriobacteriales</taxon>
        <taxon>Kribbibacteriaceae</taxon>
        <taxon>Kribbibacterium</taxon>
    </lineage>
</organism>
<evidence type="ECO:0000256" key="1">
    <source>
        <dbReference type="SAM" id="Phobius"/>
    </source>
</evidence>